<name>A0A3M7PQZ8_BRAPC</name>
<sequence length="108" mass="13067">MDKKFFFHKLGSFDMGLYKKIYDLFFFSLKNIKIIDYLLLSLKNNSQEIIKNSFRNFSKKIPVFLKNYVIKIVRKRGILKIKINPLKIIKSFFEIIFEGRRDCFKIKT</sequence>
<reference evidence="1 2" key="1">
    <citation type="journal article" date="2018" name="Sci. Rep.">
        <title>Genomic signatures of local adaptation to the degree of environmental predictability in rotifers.</title>
        <authorList>
            <person name="Franch-Gras L."/>
            <person name="Hahn C."/>
            <person name="Garcia-Roger E.M."/>
            <person name="Carmona M.J."/>
            <person name="Serra M."/>
            <person name="Gomez A."/>
        </authorList>
    </citation>
    <scope>NUCLEOTIDE SEQUENCE [LARGE SCALE GENOMIC DNA]</scope>
    <source>
        <strain evidence="1">HYR1</strain>
    </source>
</reference>
<keyword evidence="2" id="KW-1185">Reference proteome</keyword>
<comment type="caution">
    <text evidence="1">The sequence shown here is derived from an EMBL/GenBank/DDBJ whole genome shotgun (WGS) entry which is preliminary data.</text>
</comment>
<protein>
    <submittedName>
        <fullName evidence="1">Uncharacterized protein</fullName>
    </submittedName>
</protein>
<evidence type="ECO:0000313" key="2">
    <source>
        <dbReference type="Proteomes" id="UP000276133"/>
    </source>
</evidence>
<evidence type="ECO:0000313" key="1">
    <source>
        <dbReference type="EMBL" id="RNA01444.1"/>
    </source>
</evidence>
<proteinExistence type="predicted"/>
<organism evidence="1 2">
    <name type="scientific">Brachionus plicatilis</name>
    <name type="common">Marine rotifer</name>
    <name type="synonym">Brachionus muelleri</name>
    <dbReference type="NCBI Taxonomy" id="10195"/>
    <lineage>
        <taxon>Eukaryota</taxon>
        <taxon>Metazoa</taxon>
        <taxon>Spiralia</taxon>
        <taxon>Gnathifera</taxon>
        <taxon>Rotifera</taxon>
        <taxon>Eurotatoria</taxon>
        <taxon>Monogononta</taxon>
        <taxon>Pseudotrocha</taxon>
        <taxon>Ploima</taxon>
        <taxon>Brachionidae</taxon>
        <taxon>Brachionus</taxon>
    </lineage>
</organism>
<dbReference type="Proteomes" id="UP000276133">
    <property type="component" value="Unassembled WGS sequence"/>
</dbReference>
<accession>A0A3M7PQZ8</accession>
<dbReference type="AlphaFoldDB" id="A0A3M7PQZ8"/>
<dbReference type="EMBL" id="REGN01009319">
    <property type="protein sequence ID" value="RNA01444.1"/>
    <property type="molecule type" value="Genomic_DNA"/>
</dbReference>
<gene>
    <name evidence="1" type="ORF">BpHYR1_043497</name>
</gene>